<comment type="caution">
    <text evidence="1">The sequence shown here is derived from an EMBL/GenBank/DDBJ whole genome shotgun (WGS) entry which is preliminary data.</text>
</comment>
<gene>
    <name evidence="1" type="ORF">Q5X34_10835</name>
</gene>
<dbReference type="Proteomes" id="UP001175780">
    <property type="component" value="Unassembled WGS sequence"/>
</dbReference>
<protein>
    <recommendedName>
        <fullName evidence="3">HEAT repeat domain-containing protein</fullName>
    </recommendedName>
</protein>
<evidence type="ECO:0008006" key="3">
    <source>
        <dbReference type="Google" id="ProtNLM"/>
    </source>
</evidence>
<keyword evidence="2" id="KW-1185">Reference proteome</keyword>
<dbReference type="EMBL" id="JAUPID010000012">
    <property type="protein sequence ID" value="MDO7362178.1"/>
    <property type="molecule type" value="Genomic_DNA"/>
</dbReference>
<organism evidence="1 2">
    <name type="scientific">Acinetobacter geminorum</name>
    <dbReference type="NCBI Taxonomy" id="2730922"/>
    <lineage>
        <taxon>Bacteria</taxon>
        <taxon>Pseudomonadati</taxon>
        <taxon>Pseudomonadota</taxon>
        <taxon>Gammaproteobacteria</taxon>
        <taxon>Moraxellales</taxon>
        <taxon>Moraxellaceae</taxon>
        <taxon>Acinetobacter</taxon>
    </lineage>
</organism>
<name>A0ABT8ZBT6_9GAMM</name>
<reference evidence="1" key="1">
    <citation type="submission" date="2023-07" db="EMBL/GenBank/DDBJ databases">
        <title>Whole genome sequencing of environmental Acinetobacter calcoaceticus-baumannii complex from non-hospital environment.</title>
        <authorList>
            <person name="Wee S.K."/>
            <person name="Khoo E.Z.Y."/>
            <person name="Mohammad T.A.-H."/>
            <person name="Tan S.E.K."/>
            <person name="Yap E.P.H."/>
        </authorList>
    </citation>
    <scope>NUCLEOTIDE SEQUENCE</scope>
    <source>
        <strain evidence="1">PUMA0118</strain>
    </source>
</reference>
<sequence length="148" mass="17305">MAKCTFEEITPTNIEDLKKLAADKLSYKNRQSSVAQLKKFKCRQSIDILWRLMINDKVYAVQHDAFLALQAFGEDVKLPRKKKGHLVKDINKKILKTRNSITGESFTIDDFILAFKEKYPEEYDIYTFEKKGKLKEWLENVLNSLPKS</sequence>
<evidence type="ECO:0000313" key="2">
    <source>
        <dbReference type="Proteomes" id="UP001175780"/>
    </source>
</evidence>
<proteinExistence type="predicted"/>
<accession>A0ABT8ZBT6</accession>
<dbReference type="RefSeq" id="WP_004777553.1">
    <property type="nucleotide sequence ID" value="NZ_JAUPID010000012.1"/>
</dbReference>
<evidence type="ECO:0000313" key="1">
    <source>
        <dbReference type="EMBL" id="MDO7362178.1"/>
    </source>
</evidence>
<dbReference type="InterPro" id="IPR036282">
    <property type="entry name" value="Glutathione-S-Trfase_C_sf"/>
</dbReference>
<dbReference type="SUPFAM" id="SSF47616">
    <property type="entry name" value="GST C-terminal domain-like"/>
    <property type="match status" value="1"/>
</dbReference>